<evidence type="ECO:0000256" key="4">
    <source>
        <dbReference type="SAM" id="Phobius"/>
    </source>
</evidence>
<feature type="region of interest" description="Disordered" evidence="3">
    <location>
        <begin position="1"/>
        <end position="26"/>
    </location>
</feature>
<dbReference type="Proteomes" id="UP000008810">
    <property type="component" value="Chromosome 2"/>
</dbReference>
<dbReference type="GO" id="GO:0030246">
    <property type="term" value="F:carbohydrate binding"/>
    <property type="evidence" value="ECO:0007669"/>
    <property type="project" value="UniProtKB-KW"/>
</dbReference>
<name>A0A2K2DAI6_BRADI</name>
<reference evidence="6 7" key="1">
    <citation type="journal article" date="2010" name="Nature">
        <title>Genome sequencing and analysis of the model grass Brachypodium distachyon.</title>
        <authorList>
            <consortium name="International Brachypodium Initiative"/>
        </authorList>
    </citation>
    <scope>NUCLEOTIDE SEQUENCE [LARGE SCALE GENOMIC DNA]</scope>
    <source>
        <strain evidence="6">Bd21</strain>
        <strain evidence="7">cv. Bd21</strain>
    </source>
</reference>
<dbReference type="Gene3D" id="1.10.510.10">
    <property type="entry name" value="Transferase(Phosphotransferase) domain 1"/>
    <property type="match status" value="1"/>
</dbReference>
<dbReference type="PROSITE" id="PS00108">
    <property type="entry name" value="PROTEIN_KINASE_ST"/>
    <property type="match status" value="1"/>
</dbReference>
<proteinExistence type="predicted"/>
<keyword evidence="8" id="KW-1185">Reference proteome</keyword>
<dbReference type="FunFam" id="1.10.510.10:FF:000537">
    <property type="entry name" value="Putative receptor-like protein kinase"/>
    <property type="match status" value="1"/>
</dbReference>
<dbReference type="InterPro" id="IPR011009">
    <property type="entry name" value="Kinase-like_dom_sf"/>
</dbReference>
<dbReference type="STRING" id="15368.A0A2K2DAI6"/>
<dbReference type="PANTHER" id="PTHR47976">
    <property type="entry name" value="G-TYPE LECTIN S-RECEPTOR-LIKE SERINE/THREONINE-PROTEIN KINASE SD2-5"/>
    <property type="match status" value="1"/>
</dbReference>
<keyword evidence="4" id="KW-0812">Transmembrane</keyword>
<reference evidence="6" key="2">
    <citation type="submission" date="2017-06" db="EMBL/GenBank/DDBJ databases">
        <title>WGS assembly of Brachypodium distachyon.</title>
        <authorList>
            <consortium name="The International Brachypodium Initiative"/>
            <person name="Lucas S."/>
            <person name="Harmon-Smith M."/>
            <person name="Lail K."/>
            <person name="Tice H."/>
            <person name="Grimwood J."/>
            <person name="Bruce D."/>
            <person name="Barry K."/>
            <person name="Shu S."/>
            <person name="Lindquist E."/>
            <person name="Wang M."/>
            <person name="Pitluck S."/>
            <person name="Vogel J.P."/>
            <person name="Garvin D.F."/>
            <person name="Mockler T.C."/>
            <person name="Schmutz J."/>
            <person name="Rokhsar D."/>
            <person name="Bevan M.W."/>
        </authorList>
    </citation>
    <scope>NUCLEOTIDE SEQUENCE</scope>
    <source>
        <strain evidence="6">Bd21</strain>
    </source>
</reference>
<accession>A0A2K2DAI6</accession>
<dbReference type="Gramene" id="PNT71291">
    <property type="protein sequence ID" value="PNT71291"/>
    <property type="gene ID" value="BRADI_2g25770v3"/>
</dbReference>
<dbReference type="InterPro" id="IPR051343">
    <property type="entry name" value="G-type_lectin_kinases/EP1-like"/>
</dbReference>
<dbReference type="RefSeq" id="XP_003568477.2">
    <property type="nucleotide sequence ID" value="XM_003568429.4"/>
</dbReference>
<evidence type="ECO:0000313" key="7">
    <source>
        <dbReference type="EnsemblPlants" id="PNT71291"/>
    </source>
</evidence>
<keyword evidence="4" id="KW-1133">Transmembrane helix</keyword>
<dbReference type="Gene3D" id="3.30.200.20">
    <property type="entry name" value="Phosphorylase Kinase, domain 1"/>
    <property type="match status" value="1"/>
</dbReference>
<dbReference type="EMBL" id="CM000881">
    <property type="protein sequence ID" value="PNT71291.1"/>
    <property type="molecule type" value="Genomic_DNA"/>
</dbReference>
<dbReference type="EnsemblPlants" id="PNT71291">
    <property type="protein sequence ID" value="PNT71291"/>
    <property type="gene ID" value="BRADI_2g25770v3"/>
</dbReference>
<evidence type="ECO:0000313" key="6">
    <source>
        <dbReference type="EMBL" id="PNT71291.1"/>
    </source>
</evidence>
<dbReference type="GeneID" id="100842648"/>
<dbReference type="InterPro" id="IPR000719">
    <property type="entry name" value="Prot_kinase_dom"/>
</dbReference>
<reference evidence="7" key="3">
    <citation type="submission" date="2018-08" db="UniProtKB">
        <authorList>
            <consortium name="EnsemblPlants"/>
        </authorList>
    </citation>
    <scope>IDENTIFICATION</scope>
    <source>
        <strain evidence="7">cv. Bd21</strain>
    </source>
</reference>
<feature type="transmembrane region" description="Helical" evidence="4">
    <location>
        <begin position="37"/>
        <end position="58"/>
    </location>
</feature>
<dbReference type="InterPro" id="IPR008271">
    <property type="entry name" value="Ser/Thr_kinase_AS"/>
</dbReference>
<protein>
    <recommendedName>
        <fullName evidence="5">Protein kinase domain-containing protein</fullName>
    </recommendedName>
</protein>
<dbReference type="GO" id="GO:0004672">
    <property type="term" value="F:protein kinase activity"/>
    <property type="evidence" value="ECO:0007669"/>
    <property type="project" value="InterPro"/>
</dbReference>
<dbReference type="OrthoDB" id="2418081at2759"/>
<feature type="compositionally biased region" description="Basic and acidic residues" evidence="3">
    <location>
        <begin position="11"/>
        <end position="26"/>
    </location>
</feature>
<dbReference type="PANTHER" id="PTHR47976:SF115">
    <property type="entry name" value="RECEPTOR-LIKE SERINE_THREONINE-PROTEIN KINASE"/>
    <property type="match status" value="1"/>
</dbReference>
<dbReference type="SMART" id="SM00220">
    <property type="entry name" value="S_TKc"/>
    <property type="match status" value="1"/>
</dbReference>
<keyword evidence="4" id="KW-0472">Membrane</keyword>
<keyword evidence="1" id="KW-0732">Signal</keyword>
<dbReference type="GO" id="GO:0005524">
    <property type="term" value="F:ATP binding"/>
    <property type="evidence" value="ECO:0007669"/>
    <property type="project" value="InterPro"/>
</dbReference>
<dbReference type="ExpressionAtlas" id="A0A2K2DAI6">
    <property type="expression patterns" value="baseline and differential"/>
</dbReference>
<evidence type="ECO:0000259" key="5">
    <source>
        <dbReference type="PROSITE" id="PS50011"/>
    </source>
</evidence>
<dbReference type="SUPFAM" id="SSF56112">
    <property type="entry name" value="Protein kinase-like (PK-like)"/>
    <property type="match status" value="1"/>
</dbReference>
<dbReference type="PROSITE" id="PS50011">
    <property type="entry name" value="PROTEIN_KINASE_DOM"/>
    <property type="match status" value="1"/>
</dbReference>
<evidence type="ECO:0000256" key="2">
    <source>
        <dbReference type="ARBA" id="ARBA00022734"/>
    </source>
</evidence>
<sequence length="485" mass="52499">MTVGQCPVITDQRRGEKEIEAGDRATNDAGSMQAKKVLAVAAAAALVLAAELALYLRFRLSRPFYLSTAGVLSASAVAALLLLLKMRGFGQSSARRRALEHGEEDYELRGVEYSFFRKVAGLPSKFSLEALALATDNFQCVAGRGSSGTVFRGLLDDGTPVAVKRIDNNNRAGSSGSNSVADREFKAEVSAIAGAQHVNLVRLLGFSLSHPRSRFLVYEFMEHGSLNRWIFPRPLGSSNGGCLPWAQRRQVAVDVAKALAYLHHDCRATVLHLDVKPENILLDGGFHGILSDFGLSKLVGKEQSRVVTAVRGTTGYLAPEWLLGAGVTAKSDVYSYGIVLLEMVAGRRSMVREEEEGLWSYLPRIAADVAREGRVMELLDKRLVREVSAAEEAAVRRMVHVALWCAQERAGERPTMARVVEMLEGRGVLEEVEAPPPSDMVMVDLLALDHGRGGGGPFGLPARSAASSSVLSECDSFKLSYLTGR</sequence>
<evidence type="ECO:0000256" key="3">
    <source>
        <dbReference type="SAM" id="MobiDB-lite"/>
    </source>
</evidence>
<dbReference type="KEGG" id="bdi:100842648"/>
<dbReference type="AlphaFoldDB" id="A0A2K2DAI6"/>
<feature type="transmembrane region" description="Helical" evidence="4">
    <location>
        <begin position="64"/>
        <end position="84"/>
    </location>
</feature>
<gene>
    <name evidence="7" type="primary">LOC100842648</name>
    <name evidence="6" type="ORF">BRADI_2g25770v3</name>
</gene>
<keyword evidence="2" id="KW-0430">Lectin</keyword>
<dbReference type="Pfam" id="PF00069">
    <property type="entry name" value="Pkinase"/>
    <property type="match status" value="1"/>
</dbReference>
<feature type="domain" description="Protein kinase" evidence="5">
    <location>
        <begin position="136"/>
        <end position="429"/>
    </location>
</feature>
<evidence type="ECO:0000256" key="1">
    <source>
        <dbReference type="ARBA" id="ARBA00022729"/>
    </source>
</evidence>
<organism evidence="6">
    <name type="scientific">Brachypodium distachyon</name>
    <name type="common">Purple false brome</name>
    <name type="synonym">Trachynia distachya</name>
    <dbReference type="NCBI Taxonomy" id="15368"/>
    <lineage>
        <taxon>Eukaryota</taxon>
        <taxon>Viridiplantae</taxon>
        <taxon>Streptophyta</taxon>
        <taxon>Embryophyta</taxon>
        <taxon>Tracheophyta</taxon>
        <taxon>Spermatophyta</taxon>
        <taxon>Magnoliopsida</taxon>
        <taxon>Liliopsida</taxon>
        <taxon>Poales</taxon>
        <taxon>Poaceae</taxon>
        <taxon>BOP clade</taxon>
        <taxon>Pooideae</taxon>
        <taxon>Stipodae</taxon>
        <taxon>Brachypodieae</taxon>
        <taxon>Brachypodium</taxon>
    </lineage>
</organism>
<evidence type="ECO:0000313" key="8">
    <source>
        <dbReference type="Proteomes" id="UP000008810"/>
    </source>
</evidence>